<dbReference type="AlphaFoldDB" id="A0A1C3MY89"/>
<dbReference type="STRING" id="307121.GA0070620_0735"/>
<dbReference type="EMBL" id="LT598496">
    <property type="protein sequence ID" value="SBV25264.1"/>
    <property type="molecule type" value="Genomic_DNA"/>
</dbReference>
<dbReference type="Pfam" id="PF02861">
    <property type="entry name" value="Clp_N"/>
    <property type="match status" value="1"/>
</dbReference>
<dbReference type="Gene3D" id="1.10.1780.10">
    <property type="entry name" value="Clp, N-terminal domain"/>
    <property type="match status" value="1"/>
</dbReference>
<keyword evidence="5" id="KW-1185">Reference proteome</keyword>
<dbReference type="PROSITE" id="PS51903">
    <property type="entry name" value="CLP_R"/>
    <property type="match status" value="1"/>
</dbReference>
<evidence type="ECO:0000256" key="1">
    <source>
        <dbReference type="PROSITE-ProRule" id="PRU01251"/>
    </source>
</evidence>
<dbReference type="InterPro" id="IPR036628">
    <property type="entry name" value="Clp_N_dom_sf"/>
</dbReference>
<feature type="domain" description="Clp R" evidence="3">
    <location>
        <begin position="227"/>
        <end position="397"/>
    </location>
</feature>
<dbReference type="InterPro" id="IPR004176">
    <property type="entry name" value="Clp_R_N"/>
</dbReference>
<sequence length="401" mass="42945">MRSGQPPFVALGARPMRVLRDAYAAALRREAASVGTLDVLCQVALRRGAVPPWLIAGASGADLTRMGVSPRRIPAARSVGELVPGPAGVFDPEARAVLREVEWQVHRRASRKGPTAGTRDRPTWTPGVHTTVTGALRVAHDAGVPFANLSHLVLGMLHQPACDGTRHRYPHEYARQDAVDRLRGEPDLRRSDEPHPDLDPETLILQRGSGPLADRVAGRVYARMSRLSRLGPLFTSVEREARRQAVRFDHQVIGPAHVLLAMLTHDAALDAAGIRVPADHYGRNRAAHLLRARGVEAEPLRLVVASLDGADEPPADVLAGQLRDLRPGDPYVGAEVAVAMTRAMDVSLAHRHADTGTSHLLAALLEDGAGGAATVLRRLGVDPGTVAGAVEQELRAAPATW</sequence>
<evidence type="ECO:0000313" key="4">
    <source>
        <dbReference type="EMBL" id="SBV25264.1"/>
    </source>
</evidence>
<accession>A0A1C3MY89</accession>
<feature type="region of interest" description="Disordered" evidence="2">
    <location>
        <begin position="181"/>
        <end position="201"/>
    </location>
</feature>
<organism evidence="4 5">
    <name type="scientific">Micromonospora krabiensis</name>
    <dbReference type="NCBI Taxonomy" id="307121"/>
    <lineage>
        <taxon>Bacteria</taxon>
        <taxon>Bacillati</taxon>
        <taxon>Actinomycetota</taxon>
        <taxon>Actinomycetes</taxon>
        <taxon>Micromonosporales</taxon>
        <taxon>Micromonosporaceae</taxon>
        <taxon>Micromonospora</taxon>
    </lineage>
</organism>
<evidence type="ECO:0000259" key="3">
    <source>
        <dbReference type="PROSITE" id="PS51903"/>
    </source>
</evidence>
<keyword evidence="1" id="KW-0677">Repeat</keyword>
<dbReference type="Proteomes" id="UP000199393">
    <property type="component" value="Chromosome I"/>
</dbReference>
<name>A0A1C3MY89_9ACTN</name>
<evidence type="ECO:0000313" key="5">
    <source>
        <dbReference type="Proteomes" id="UP000199393"/>
    </source>
</evidence>
<protein>
    <submittedName>
        <fullName evidence="4">Clp amino terminal domain-containing protein, pathogenicity island component</fullName>
    </submittedName>
</protein>
<dbReference type="SUPFAM" id="SSF81923">
    <property type="entry name" value="Double Clp-N motif"/>
    <property type="match status" value="1"/>
</dbReference>
<feature type="region of interest" description="Disordered" evidence="2">
    <location>
        <begin position="108"/>
        <end position="127"/>
    </location>
</feature>
<reference evidence="5" key="1">
    <citation type="submission" date="2016-06" db="EMBL/GenBank/DDBJ databases">
        <authorList>
            <person name="Varghese N."/>
        </authorList>
    </citation>
    <scope>NUCLEOTIDE SEQUENCE [LARGE SCALE GENOMIC DNA]</scope>
    <source>
        <strain evidence="5">DSM 45344</strain>
    </source>
</reference>
<proteinExistence type="predicted"/>
<gene>
    <name evidence="4" type="ORF">GA0070620_0735</name>
</gene>
<feature type="compositionally biased region" description="Basic and acidic residues" evidence="2">
    <location>
        <begin position="181"/>
        <end position="198"/>
    </location>
</feature>
<evidence type="ECO:0000256" key="2">
    <source>
        <dbReference type="SAM" id="MobiDB-lite"/>
    </source>
</evidence>
<dbReference type="RefSeq" id="WP_091588566.1">
    <property type="nucleotide sequence ID" value="NZ_JBHRWG010000007.1"/>
</dbReference>